<evidence type="ECO:0000313" key="3">
    <source>
        <dbReference type="Proteomes" id="UP000723463"/>
    </source>
</evidence>
<organism evidence="2 3">
    <name type="scientific">Mortierella hygrophila</name>
    <dbReference type="NCBI Taxonomy" id="979708"/>
    <lineage>
        <taxon>Eukaryota</taxon>
        <taxon>Fungi</taxon>
        <taxon>Fungi incertae sedis</taxon>
        <taxon>Mucoromycota</taxon>
        <taxon>Mortierellomycotina</taxon>
        <taxon>Mortierellomycetes</taxon>
        <taxon>Mortierellales</taxon>
        <taxon>Mortierellaceae</taxon>
        <taxon>Mortierella</taxon>
    </lineage>
</organism>
<evidence type="ECO:0000313" key="2">
    <source>
        <dbReference type="EMBL" id="KAF9537070.1"/>
    </source>
</evidence>
<reference evidence="2" key="1">
    <citation type="journal article" date="2020" name="Fungal Divers.">
        <title>Resolving the Mortierellaceae phylogeny through synthesis of multi-gene phylogenetics and phylogenomics.</title>
        <authorList>
            <person name="Vandepol N."/>
            <person name="Liber J."/>
            <person name="Desiro A."/>
            <person name="Na H."/>
            <person name="Kennedy M."/>
            <person name="Barry K."/>
            <person name="Grigoriev I.V."/>
            <person name="Miller A.N."/>
            <person name="O'Donnell K."/>
            <person name="Stajich J.E."/>
            <person name="Bonito G."/>
        </authorList>
    </citation>
    <scope>NUCLEOTIDE SEQUENCE</scope>
    <source>
        <strain evidence="2">NRRL 2591</strain>
    </source>
</reference>
<proteinExistence type="predicted"/>
<dbReference type="Proteomes" id="UP000723463">
    <property type="component" value="Unassembled WGS sequence"/>
</dbReference>
<gene>
    <name evidence="2" type="ORF">EC957_008887</name>
</gene>
<sequence length="247" mass="27603">MVHKPSCSFKECLHGYHVKSTIKKQKDHNIRYHLLIVETIGIAGAVFTFRRDPSRDFKYTCVCGAAFPNPFTLRYHVLGKPEPKSKPSKPPTPCRYICRKATDIIANNLVQHDVTKPINYYPSSAKSTREDTDVETMSVAEILSDVETMSAAENLSDVETMPAAETMSAAENLSDVETMPAAENLSDVETMSEMDVAPDKSLRSECDPHDHDIHRILEDNALALDAAIMTLQKTRSDVQKLLQSIHK</sequence>
<evidence type="ECO:0000256" key="1">
    <source>
        <dbReference type="SAM" id="Phobius"/>
    </source>
</evidence>
<feature type="transmembrane region" description="Helical" evidence="1">
    <location>
        <begin position="30"/>
        <end position="49"/>
    </location>
</feature>
<dbReference type="EMBL" id="JAAAXW010000468">
    <property type="protein sequence ID" value="KAF9537070.1"/>
    <property type="molecule type" value="Genomic_DNA"/>
</dbReference>
<keyword evidence="3" id="KW-1185">Reference proteome</keyword>
<name>A0A9P6JXX2_9FUNG</name>
<comment type="caution">
    <text evidence="2">The sequence shown here is derived from an EMBL/GenBank/DDBJ whole genome shotgun (WGS) entry which is preliminary data.</text>
</comment>
<keyword evidence="1" id="KW-0472">Membrane</keyword>
<accession>A0A9P6JXX2</accession>
<protein>
    <submittedName>
        <fullName evidence="2">Uncharacterized protein</fullName>
    </submittedName>
</protein>
<keyword evidence="1" id="KW-1133">Transmembrane helix</keyword>
<dbReference type="AlphaFoldDB" id="A0A9P6JXX2"/>
<keyword evidence="1" id="KW-0812">Transmembrane</keyword>